<name>A0AA36EXY9_OCTVU</name>
<dbReference type="Proteomes" id="UP001162480">
    <property type="component" value="Chromosome 2"/>
</dbReference>
<evidence type="ECO:0000313" key="2">
    <source>
        <dbReference type="Proteomes" id="UP001162480"/>
    </source>
</evidence>
<sequence>MKASQKHLIEDKKDKIIATSRWEPANLTAKQEMHYLIHTAALQVSPPPEHHNKHTSIDLTVTYFSTPFGIRSNIRRSLIPFGKYSCLCTLSLIKKPTPDSLFSASDLPPLTGGKSGSFVSKNRIINAILRSSCFV</sequence>
<keyword evidence="2" id="KW-1185">Reference proteome</keyword>
<protein>
    <submittedName>
        <fullName evidence="1">Uncharacterized protein</fullName>
    </submittedName>
</protein>
<dbReference type="EMBL" id="OX597815">
    <property type="protein sequence ID" value="CAI9717409.1"/>
    <property type="molecule type" value="Genomic_DNA"/>
</dbReference>
<reference evidence="1" key="1">
    <citation type="submission" date="2023-08" db="EMBL/GenBank/DDBJ databases">
        <authorList>
            <person name="Alioto T."/>
            <person name="Alioto T."/>
            <person name="Gomez Garrido J."/>
        </authorList>
    </citation>
    <scope>NUCLEOTIDE SEQUENCE</scope>
</reference>
<accession>A0AA36EXY9</accession>
<dbReference type="AlphaFoldDB" id="A0AA36EXY9"/>
<organism evidence="1 2">
    <name type="scientific">Octopus vulgaris</name>
    <name type="common">Common octopus</name>
    <dbReference type="NCBI Taxonomy" id="6645"/>
    <lineage>
        <taxon>Eukaryota</taxon>
        <taxon>Metazoa</taxon>
        <taxon>Spiralia</taxon>
        <taxon>Lophotrochozoa</taxon>
        <taxon>Mollusca</taxon>
        <taxon>Cephalopoda</taxon>
        <taxon>Coleoidea</taxon>
        <taxon>Octopodiformes</taxon>
        <taxon>Octopoda</taxon>
        <taxon>Incirrata</taxon>
        <taxon>Octopodidae</taxon>
        <taxon>Octopus</taxon>
    </lineage>
</organism>
<proteinExistence type="predicted"/>
<evidence type="ECO:0000313" key="1">
    <source>
        <dbReference type="EMBL" id="CAI9717409.1"/>
    </source>
</evidence>
<gene>
    <name evidence="1" type="ORF">OCTVUL_1B023958</name>
</gene>